<dbReference type="EMBL" id="JADOUF010000001">
    <property type="protein sequence ID" value="MBG6134457.1"/>
    <property type="molecule type" value="Genomic_DNA"/>
</dbReference>
<keyword evidence="1" id="KW-0732">Signal</keyword>
<feature type="chain" id="PRO_5035276377" description="Secreted protein" evidence="1">
    <location>
        <begin position="29"/>
        <end position="80"/>
    </location>
</feature>
<evidence type="ECO:0000313" key="3">
    <source>
        <dbReference type="Proteomes" id="UP000622552"/>
    </source>
</evidence>
<feature type="signal peptide" evidence="1">
    <location>
        <begin position="1"/>
        <end position="28"/>
    </location>
</feature>
<protein>
    <recommendedName>
        <fullName evidence="4">Secreted protein</fullName>
    </recommendedName>
</protein>
<evidence type="ECO:0000313" key="2">
    <source>
        <dbReference type="EMBL" id="MBG6134457.1"/>
    </source>
</evidence>
<reference evidence="2" key="1">
    <citation type="submission" date="2020-11" db="EMBL/GenBank/DDBJ databases">
        <title>Sequencing the genomes of 1000 actinobacteria strains.</title>
        <authorList>
            <person name="Klenk H.-P."/>
        </authorList>
    </citation>
    <scope>NUCLEOTIDE SEQUENCE</scope>
    <source>
        <strain evidence="2">DSM 45356</strain>
    </source>
</reference>
<evidence type="ECO:0000256" key="1">
    <source>
        <dbReference type="SAM" id="SignalP"/>
    </source>
</evidence>
<evidence type="ECO:0008006" key="4">
    <source>
        <dbReference type="Google" id="ProtNLM"/>
    </source>
</evidence>
<dbReference type="Proteomes" id="UP000622552">
    <property type="component" value="Unassembled WGS sequence"/>
</dbReference>
<proteinExistence type="predicted"/>
<dbReference type="RefSeq" id="WP_197001697.1">
    <property type="nucleotide sequence ID" value="NZ_BONS01000028.1"/>
</dbReference>
<gene>
    <name evidence="2" type="ORF">IW245_000651</name>
</gene>
<name>A0A8J7KMV5_9ACTN</name>
<accession>A0A8J7KMV5</accession>
<comment type="caution">
    <text evidence="2">The sequence shown here is derived from an EMBL/GenBank/DDBJ whole genome shotgun (WGS) entry which is preliminary data.</text>
</comment>
<dbReference type="AlphaFoldDB" id="A0A8J7KMV5"/>
<sequence>MLTKNMLRGAVMAAATAVVLLGANPASAGGGVMEAGVWQTQQECDNVRYQYEESNQFTFACTFKDAPAVPGWYFRHFYIW</sequence>
<keyword evidence="3" id="KW-1185">Reference proteome</keyword>
<organism evidence="2 3">
    <name type="scientific">Longispora fulva</name>
    <dbReference type="NCBI Taxonomy" id="619741"/>
    <lineage>
        <taxon>Bacteria</taxon>
        <taxon>Bacillati</taxon>
        <taxon>Actinomycetota</taxon>
        <taxon>Actinomycetes</taxon>
        <taxon>Micromonosporales</taxon>
        <taxon>Micromonosporaceae</taxon>
        <taxon>Longispora</taxon>
    </lineage>
</organism>